<dbReference type="RefSeq" id="WP_157566879.1">
    <property type="nucleotide sequence ID" value="NZ_WPIK01000008.1"/>
</dbReference>
<gene>
    <name evidence="10" type="ORF">GO621_10800</name>
</gene>
<dbReference type="SUPFAM" id="SSF49373">
    <property type="entry name" value="Invasin/intimin cell-adhesion fragments"/>
    <property type="match status" value="1"/>
</dbReference>
<dbReference type="SUPFAM" id="SSF49785">
    <property type="entry name" value="Galactose-binding domain-like"/>
    <property type="match status" value="1"/>
</dbReference>
<dbReference type="InterPro" id="IPR008979">
    <property type="entry name" value="Galactose-bd-like_sf"/>
</dbReference>
<dbReference type="Gene3D" id="2.60.120.260">
    <property type="entry name" value="Galactose-binding domain-like"/>
    <property type="match status" value="1"/>
</dbReference>
<dbReference type="InterPro" id="IPR006101">
    <property type="entry name" value="Glyco_hydro_2"/>
</dbReference>
<keyword evidence="4" id="KW-0732">Signal</keyword>
<dbReference type="AlphaFoldDB" id="A0A7K1SXH8"/>
<dbReference type="Pfam" id="PF02837">
    <property type="entry name" value="Glyco_hydro_2_N"/>
    <property type="match status" value="1"/>
</dbReference>
<evidence type="ECO:0000259" key="9">
    <source>
        <dbReference type="Pfam" id="PF18565"/>
    </source>
</evidence>
<feature type="domain" description="Glycoside hydrolase family 2 catalytic" evidence="6">
    <location>
        <begin position="300"/>
        <end position="570"/>
    </location>
</feature>
<protein>
    <submittedName>
        <fullName evidence="10">DUF4982 domain-containing protein</fullName>
    </submittedName>
</protein>
<dbReference type="InterPro" id="IPR008964">
    <property type="entry name" value="Invasin/intimin_cell_adhesion"/>
</dbReference>
<dbReference type="InterPro" id="IPR006102">
    <property type="entry name" value="Ig-like_GH2"/>
</dbReference>
<accession>A0A7K1SXH8</accession>
<dbReference type="Pfam" id="PF18565">
    <property type="entry name" value="Glyco_hydro2_C5"/>
    <property type="match status" value="1"/>
</dbReference>
<dbReference type="PROSITE" id="PS00608">
    <property type="entry name" value="GLYCOSYL_HYDROL_F2_2"/>
    <property type="match status" value="1"/>
</dbReference>
<dbReference type="PANTHER" id="PTHR42732:SF1">
    <property type="entry name" value="BETA-MANNOSIDASE"/>
    <property type="match status" value="1"/>
</dbReference>
<proteinExistence type="inferred from homology"/>
<dbReference type="InterPro" id="IPR040605">
    <property type="entry name" value="Glyco_hydro2_dom5"/>
</dbReference>
<dbReference type="GO" id="GO:0004553">
    <property type="term" value="F:hydrolase activity, hydrolyzing O-glycosyl compounds"/>
    <property type="evidence" value="ECO:0007669"/>
    <property type="project" value="InterPro"/>
</dbReference>
<dbReference type="PANTHER" id="PTHR42732">
    <property type="entry name" value="BETA-GALACTOSIDASE"/>
    <property type="match status" value="1"/>
</dbReference>
<evidence type="ECO:0000256" key="1">
    <source>
        <dbReference type="ARBA" id="ARBA00007401"/>
    </source>
</evidence>
<dbReference type="InterPro" id="IPR048229">
    <property type="entry name" value="GalB-like"/>
</dbReference>
<feature type="domain" description="Glycosyl hydrolases family 2 sugar binding" evidence="7">
    <location>
        <begin position="84"/>
        <end position="178"/>
    </location>
</feature>
<dbReference type="PRINTS" id="PR00132">
    <property type="entry name" value="GLHYDRLASE2"/>
</dbReference>
<comment type="caution">
    <text evidence="10">The sequence shown here is derived from an EMBL/GenBank/DDBJ whole genome shotgun (WGS) entry which is preliminary data.</text>
</comment>
<evidence type="ECO:0000259" key="8">
    <source>
        <dbReference type="Pfam" id="PF16355"/>
    </source>
</evidence>
<dbReference type="InterPro" id="IPR036156">
    <property type="entry name" value="Beta-gal/glucu_dom_sf"/>
</dbReference>
<dbReference type="Gene3D" id="2.60.40.10">
    <property type="entry name" value="Immunoglobulins"/>
    <property type="match status" value="3"/>
</dbReference>
<dbReference type="Pfam" id="PF00703">
    <property type="entry name" value="Glyco_hydro_2"/>
    <property type="match status" value="1"/>
</dbReference>
<sequence>MKKYSFHLLTMLLAITVSAQAQTKNIQNFDQDWTFNLGDVSNAKNTDFNDSGWRKLNLPHDWSIEGKFSKDNPATPEGGALPGGIGWYRKTFTIPESSRGKIISIDFDGVYQKSEVWINGHRLGFRPNGYISFRYNLTPYLFYGTKKNVIAVKADNSTQPNSRWYSGSGIYRHVWLATNNKVAVDHWGTFVTTPKVSAQAASINLKTTIRNYTGATQTAVLTTIIYDASGKIVMMKTIPGISVKDSIKEVSQDFTLNNPNLWSVDKPYLYKVVSKVTDEKSVSDSYETPLGIRYFNFDVDKGFTLNGKPMKILGVCDHHDLGSLGAAVNKRALERQLEILKGMGVNGIRTSHNPPAPELLDLADKMGFIVMDEAFDVWRRGKKKYDYHLYFDQWHKRDLEDQILRDRNHPSVMMWSIGNEIPEQTDSSAIGIARDLAAIVHSLDTTRPITNANNNPGTNNKIIQSGAVDLVGYNYHHTDLAGFHDRYPGKKFIGTETTSALETRGVYDMPSDSIRRWPNNRNYENGKGGMNADYTVSAYDNVSAPWGSTHEETWKVIKKYDFLSGMFIWTGFDYLGEPTPYSWPARSSYFGIVDLAGFPKDVYYMYQSEWTDKTVLHIFPHWNWEAGKTVDVWAYFNHADEVELFLNGKSLGVKKKTGDDLHVMWRVKYQPGTLKAVSRKDGKVVLTREIKTAGKPAKIQLFADRSTIKADGSDLSFITVKILDKDGNVVPDAENLVNFKINGDAFIAGVDNGDPVSHDPFKANYRKAFHGLALAIVQSKEKAGKVSFTATAAGLAPATISLQMIK</sequence>
<dbReference type="InterPro" id="IPR006104">
    <property type="entry name" value="Glyco_hydro_2_N"/>
</dbReference>
<evidence type="ECO:0000313" key="11">
    <source>
        <dbReference type="Proteomes" id="UP000462014"/>
    </source>
</evidence>
<feature type="chain" id="PRO_5029786460" evidence="4">
    <location>
        <begin position="22"/>
        <end position="806"/>
    </location>
</feature>
<feature type="domain" description="Glycoside hydrolase family 2 immunoglobulin-like beta-sandwich" evidence="5">
    <location>
        <begin position="190"/>
        <end position="293"/>
    </location>
</feature>
<evidence type="ECO:0000256" key="2">
    <source>
        <dbReference type="ARBA" id="ARBA00022801"/>
    </source>
</evidence>
<dbReference type="InterPro" id="IPR013783">
    <property type="entry name" value="Ig-like_fold"/>
</dbReference>
<evidence type="ECO:0000313" key="10">
    <source>
        <dbReference type="EMBL" id="MVN22022.1"/>
    </source>
</evidence>
<evidence type="ECO:0000256" key="4">
    <source>
        <dbReference type="SAM" id="SignalP"/>
    </source>
</evidence>
<feature type="domain" description="Glycoside hydrolase family 2" evidence="9">
    <location>
        <begin position="699"/>
        <end position="800"/>
    </location>
</feature>
<dbReference type="InterPro" id="IPR051913">
    <property type="entry name" value="GH2_Domain-Containing"/>
</dbReference>
<dbReference type="NCBIfam" id="NF041463">
    <property type="entry name" value="GalB"/>
    <property type="match status" value="1"/>
</dbReference>
<feature type="domain" description="DUF4982" evidence="8">
    <location>
        <begin position="627"/>
        <end position="685"/>
    </location>
</feature>
<evidence type="ECO:0000259" key="6">
    <source>
        <dbReference type="Pfam" id="PF02836"/>
    </source>
</evidence>
<dbReference type="InterPro" id="IPR017853">
    <property type="entry name" value="GH"/>
</dbReference>
<dbReference type="InterPro" id="IPR032311">
    <property type="entry name" value="DUF4982"/>
</dbReference>
<dbReference type="SUPFAM" id="SSF49303">
    <property type="entry name" value="beta-Galactosidase/glucuronidase domain"/>
    <property type="match status" value="1"/>
</dbReference>
<organism evidence="10 11">
    <name type="scientific">Mucilaginibacter arboris</name>
    <dbReference type="NCBI Taxonomy" id="2682090"/>
    <lineage>
        <taxon>Bacteria</taxon>
        <taxon>Pseudomonadati</taxon>
        <taxon>Bacteroidota</taxon>
        <taxon>Sphingobacteriia</taxon>
        <taxon>Sphingobacteriales</taxon>
        <taxon>Sphingobacteriaceae</taxon>
        <taxon>Mucilaginibacter</taxon>
    </lineage>
</organism>
<name>A0A7K1SXH8_9SPHI</name>
<evidence type="ECO:0000259" key="7">
    <source>
        <dbReference type="Pfam" id="PF02837"/>
    </source>
</evidence>
<comment type="similarity">
    <text evidence="1">Belongs to the glycosyl hydrolase 2 family.</text>
</comment>
<feature type="signal peptide" evidence="4">
    <location>
        <begin position="1"/>
        <end position="21"/>
    </location>
</feature>
<keyword evidence="3" id="KW-0326">Glycosidase</keyword>
<keyword evidence="2" id="KW-0378">Hydrolase</keyword>
<dbReference type="Pfam" id="PF02836">
    <property type="entry name" value="Glyco_hydro_2_C"/>
    <property type="match status" value="1"/>
</dbReference>
<evidence type="ECO:0000259" key="5">
    <source>
        <dbReference type="Pfam" id="PF00703"/>
    </source>
</evidence>
<dbReference type="EMBL" id="WPIK01000008">
    <property type="protein sequence ID" value="MVN22022.1"/>
    <property type="molecule type" value="Genomic_DNA"/>
</dbReference>
<dbReference type="Proteomes" id="UP000462014">
    <property type="component" value="Unassembled WGS sequence"/>
</dbReference>
<dbReference type="GO" id="GO:0005975">
    <property type="term" value="P:carbohydrate metabolic process"/>
    <property type="evidence" value="ECO:0007669"/>
    <property type="project" value="InterPro"/>
</dbReference>
<dbReference type="SUPFAM" id="SSF51445">
    <property type="entry name" value="(Trans)glycosidases"/>
    <property type="match status" value="1"/>
</dbReference>
<dbReference type="InterPro" id="IPR023232">
    <property type="entry name" value="Glyco_hydro_2_AS"/>
</dbReference>
<dbReference type="Pfam" id="PF16355">
    <property type="entry name" value="DUF4982"/>
    <property type="match status" value="1"/>
</dbReference>
<evidence type="ECO:0000256" key="3">
    <source>
        <dbReference type="ARBA" id="ARBA00023295"/>
    </source>
</evidence>
<reference evidence="10 11" key="1">
    <citation type="submission" date="2019-12" db="EMBL/GenBank/DDBJ databases">
        <title>Mucilaginibacter sp. HMF7410 genome sequencing and assembly.</title>
        <authorList>
            <person name="Kang H."/>
            <person name="Cha I."/>
            <person name="Kim H."/>
            <person name="Joh K."/>
        </authorList>
    </citation>
    <scope>NUCLEOTIDE SEQUENCE [LARGE SCALE GENOMIC DNA]</scope>
    <source>
        <strain evidence="10 11">HMF7410</strain>
    </source>
</reference>
<keyword evidence="11" id="KW-1185">Reference proteome</keyword>
<dbReference type="InterPro" id="IPR006103">
    <property type="entry name" value="Glyco_hydro_2_cat"/>
</dbReference>
<dbReference type="Gene3D" id="3.20.20.80">
    <property type="entry name" value="Glycosidases"/>
    <property type="match status" value="1"/>
</dbReference>